<dbReference type="InterPro" id="IPR021469">
    <property type="entry name" value="DUF3122"/>
</dbReference>
<dbReference type="EMBL" id="CP003630">
    <property type="protein sequence ID" value="AFZ20160.1"/>
    <property type="molecule type" value="Genomic_DNA"/>
</dbReference>
<sequence length="176" mass="19374">MIHPFHRSIVSCLLLLSLLLLMSFGSFNPKTATAAVLETEEAPGQMLYQSRQTLRDQTGNRWQAIAFKRIKPDGTISLNLRLVGFPGVVELDHTQPLILTTSLGQRLTAKNISRNVLTDTLSATNIGQYDVMPVLSQLKAEIPLQLTLITTSGSVVKLLVPPNAIQEWQTLATLEV</sequence>
<evidence type="ECO:0008006" key="3">
    <source>
        <dbReference type="Google" id="ProtNLM"/>
    </source>
</evidence>
<organism evidence="1 2">
    <name type="scientific">Allocoleopsis franciscana PCC 7113</name>
    <dbReference type="NCBI Taxonomy" id="1173027"/>
    <lineage>
        <taxon>Bacteria</taxon>
        <taxon>Bacillati</taxon>
        <taxon>Cyanobacteriota</taxon>
        <taxon>Cyanophyceae</taxon>
        <taxon>Coleofasciculales</taxon>
        <taxon>Coleofasciculaceae</taxon>
        <taxon>Allocoleopsis</taxon>
        <taxon>Allocoleopsis franciscana</taxon>
    </lineage>
</organism>
<dbReference type="Pfam" id="PF11320">
    <property type="entry name" value="DUF3122"/>
    <property type="match status" value="1"/>
</dbReference>
<dbReference type="STRING" id="1173027.Mic7113_4467"/>
<reference evidence="1 2" key="1">
    <citation type="submission" date="2012-06" db="EMBL/GenBank/DDBJ databases">
        <title>Finished chromosome of genome of Microcoleus sp. PCC 7113.</title>
        <authorList>
            <consortium name="US DOE Joint Genome Institute"/>
            <person name="Gugger M."/>
            <person name="Coursin T."/>
            <person name="Rippka R."/>
            <person name="Tandeau De Marsac N."/>
            <person name="Huntemann M."/>
            <person name="Wei C.-L."/>
            <person name="Han J."/>
            <person name="Detter J.C."/>
            <person name="Han C."/>
            <person name="Tapia R."/>
            <person name="Chen A."/>
            <person name="Kyrpides N."/>
            <person name="Mavromatis K."/>
            <person name="Markowitz V."/>
            <person name="Szeto E."/>
            <person name="Ivanova N."/>
            <person name="Pagani I."/>
            <person name="Pati A."/>
            <person name="Goodwin L."/>
            <person name="Nordberg H.P."/>
            <person name="Cantor M.N."/>
            <person name="Hua S.X."/>
            <person name="Woyke T."/>
            <person name="Kerfeld C.A."/>
        </authorList>
    </citation>
    <scope>NUCLEOTIDE SEQUENCE [LARGE SCALE GENOMIC DNA]</scope>
    <source>
        <strain evidence="1 2">PCC 7113</strain>
    </source>
</reference>
<dbReference type="AlphaFoldDB" id="K9WID6"/>
<proteinExistence type="predicted"/>
<dbReference type="eggNOG" id="ENOG5031X2B">
    <property type="taxonomic scope" value="Bacteria"/>
</dbReference>
<dbReference type="OrthoDB" id="463245at2"/>
<dbReference type="RefSeq" id="WP_015184296.1">
    <property type="nucleotide sequence ID" value="NC_019738.1"/>
</dbReference>
<gene>
    <name evidence="1" type="ORF">Mic7113_4467</name>
</gene>
<evidence type="ECO:0000313" key="1">
    <source>
        <dbReference type="EMBL" id="AFZ20160.1"/>
    </source>
</evidence>
<keyword evidence="2" id="KW-1185">Reference proteome</keyword>
<dbReference type="PATRIC" id="fig|1173027.3.peg.4943"/>
<dbReference type="Proteomes" id="UP000010471">
    <property type="component" value="Chromosome"/>
</dbReference>
<accession>K9WID6</accession>
<name>K9WID6_9CYAN</name>
<protein>
    <recommendedName>
        <fullName evidence="3">DUF3122 domain-containing protein</fullName>
    </recommendedName>
</protein>
<dbReference type="HOGENOM" id="CLU_110216_0_0_3"/>
<evidence type="ECO:0000313" key="2">
    <source>
        <dbReference type="Proteomes" id="UP000010471"/>
    </source>
</evidence>
<dbReference type="KEGG" id="mic:Mic7113_4467"/>